<evidence type="ECO:0000259" key="8">
    <source>
        <dbReference type="Pfam" id="PF12704"/>
    </source>
</evidence>
<dbReference type="GO" id="GO:0005886">
    <property type="term" value="C:plasma membrane"/>
    <property type="evidence" value="ECO:0007669"/>
    <property type="project" value="UniProtKB-SubCell"/>
</dbReference>
<gene>
    <name evidence="9" type="ORF">FR698_09985</name>
</gene>
<comment type="caution">
    <text evidence="9">The sequence shown here is derived from an EMBL/GenBank/DDBJ whole genome shotgun (WGS) entry which is preliminary data.</text>
</comment>
<dbReference type="InterPro" id="IPR003838">
    <property type="entry name" value="ABC3_permease_C"/>
</dbReference>
<feature type="transmembrane region" description="Helical" evidence="6">
    <location>
        <begin position="259"/>
        <end position="288"/>
    </location>
</feature>
<keyword evidence="10" id="KW-1185">Reference proteome</keyword>
<dbReference type="PANTHER" id="PTHR43738">
    <property type="entry name" value="ABC TRANSPORTER, MEMBRANE PROTEIN"/>
    <property type="match status" value="1"/>
</dbReference>
<dbReference type="InterPro" id="IPR025857">
    <property type="entry name" value="MacB_PCD"/>
</dbReference>
<dbReference type="InterPro" id="IPR051125">
    <property type="entry name" value="ABC-4/HrtB_transporter"/>
</dbReference>
<evidence type="ECO:0000256" key="6">
    <source>
        <dbReference type="SAM" id="Phobius"/>
    </source>
</evidence>
<organism evidence="9 10">
    <name type="scientific">Pelomicrobium methylotrophicum</name>
    <dbReference type="NCBI Taxonomy" id="2602750"/>
    <lineage>
        <taxon>Bacteria</taxon>
        <taxon>Pseudomonadati</taxon>
        <taxon>Pseudomonadota</taxon>
        <taxon>Hydrogenophilia</taxon>
        <taxon>Hydrogenophilia incertae sedis</taxon>
        <taxon>Pelomicrobium</taxon>
    </lineage>
</organism>
<dbReference type="InParanoid" id="A0A5C7EWN0"/>
<evidence type="ECO:0000313" key="9">
    <source>
        <dbReference type="EMBL" id="TXF11430.1"/>
    </source>
</evidence>
<evidence type="ECO:0000256" key="2">
    <source>
        <dbReference type="ARBA" id="ARBA00022475"/>
    </source>
</evidence>
<dbReference type="OrthoDB" id="6313at2"/>
<evidence type="ECO:0000256" key="4">
    <source>
        <dbReference type="ARBA" id="ARBA00022989"/>
    </source>
</evidence>
<keyword evidence="3 6" id="KW-0812">Transmembrane</keyword>
<dbReference type="EMBL" id="VPFL01000013">
    <property type="protein sequence ID" value="TXF11430.1"/>
    <property type="molecule type" value="Genomic_DNA"/>
</dbReference>
<feature type="domain" description="MacB-like periplasmic core" evidence="8">
    <location>
        <begin position="18"/>
        <end position="235"/>
    </location>
</feature>
<evidence type="ECO:0000256" key="3">
    <source>
        <dbReference type="ARBA" id="ARBA00022692"/>
    </source>
</evidence>
<reference evidence="9 10" key="1">
    <citation type="submission" date="2019-08" db="EMBL/GenBank/DDBJ databases">
        <title>Pelomicrobium methylotrophicum gen. nov., sp. nov. a moderately thermophilic, facultatively anaerobic, lithoautotrophic and methylotrophic bacterium isolated from a terrestrial mud volcano.</title>
        <authorList>
            <person name="Slobodkina G.B."/>
            <person name="Merkel A.Y."/>
            <person name="Slobodkin A.I."/>
        </authorList>
    </citation>
    <scope>NUCLEOTIDE SEQUENCE [LARGE SCALE GENOMIC DNA]</scope>
    <source>
        <strain evidence="9 10">SM250</strain>
    </source>
</reference>
<dbReference type="Proteomes" id="UP000321201">
    <property type="component" value="Unassembled WGS sequence"/>
</dbReference>
<name>A0A5C7EWN0_9PROT</name>
<dbReference type="PANTHER" id="PTHR43738:SF2">
    <property type="entry name" value="ABC TRANSPORTER PERMEASE"/>
    <property type="match status" value="1"/>
</dbReference>
<evidence type="ECO:0000256" key="5">
    <source>
        <dbReference type="ARBA" id="ARBA00023136"/>
    </source>
</evidence>
<dbReference type="Pfam" id="PF02687">
    <property type="entry name" value="FtsX"/>
    <property type="match status" value="1"/>
</dbReference>
<evidence type="ECO:0000259" key="7">
    <source>
        <dbReference type="Pfam" id="PF02687"/>
    </source>
</evidence>
<proteinExistence type="predicted"/>
<feature type="transmembrane region" description="Helical" evidence="6">
    <location>
        <begin position="309"/>
        <end position="339"/>
    </location>
</feature>
<feature type="domain" description="ABC3 transporter permease C-terminal" evidence="7">
    <location>
        <begin position="268"/>
        <end position="393"/>
    </location>
</feature>
<feature type="transmembrane region" description="Helical" evidence="6">
    <location>
        <begin position="21"/>
        <end position="42"/>
    </location>
</feature>
<accession>A0A5C7EWN0</accession>
<dbReference type="Pfam" id="PF12704">
    <property type="entry name" value="MacB_PCD"/>
    <property type="match status" value="1"/>
</dbReference>
<comment type="subcellular location">
    <subcellularLocation>
        <location evidence="1">Cell membrane</location>
        <topology evidence="1">Multi-pass membrane protein</topology>
    </subcellularLocation>
</comment>
<keyword evidence="4 6" id="KW-1133">Transmembrane helix</keyword>
<sequence>MELLALALKNLRRKPFRTFALALAVAVAGGAIFSTSTVMWGVERSLQRGFSRFGADILVVPRGALVSMKSALLTGEPSAFYMKASLMDEIRSISGVARVSPQVFLTSAEGDHCIIGNAFLIGFDPATDFTVMPWLLQKLKRPLTENDAIVGGNNPYQLGETVYFYGQTFNVYGKLERTGIGLYDNAIFIHIEKAYQLLELSKQFSDAPPMGFARGDVSAFLVQVSNTANVNAVRFILSRNPAVKVVTAGNIVTSVRQNLAALFSGTLILSAVLIVGNALMISAIFSSIINERRKELGLLRALGAKKKTIFRLFVSESGLLTTLGGLVGVVIGVVLLRAYAHTIGFHLESMNIPFLWPPWPHVGLVALASVLLSLLVGLIGAAYPALAGSRMEPYDAIRSGE</sequence>
<keyword evidence="5 6" id="KW-0472">Membrane</keyword>
<protein>
    <submittedName>
        <fullName evidence="9">FtsX-like permease family protein</fullName>
    </submittedName>
</protein>
<dbReference type="RefSeq" id="WP_147800059.1">
    <property type="nucleotide sequence ID" value="NZ_VPFL01000013.1"/>
</dbReference>
<feature type="transmembrane region" description="Helical" evidence="6">
    <location>
        <begin position="359"/>
        <end position="383"/>
    </location>
</feature>
<evidence type="ECO:0000313" key="10">
    <source>
        <dbReference type="Proteomes" id="UP000321201"/>
    </source>
</evidence>
<evidence type="ECO:0000256" key="1">
    <source>
        <dbReference type="ARBA" id="ARBA00004651"/>
    </source>
</evidence>
<keyword evidence="2" id="KW-1003">Cell membrane</keyword>
<dbReference type="AlphaFoldDB" id="A0A5C7EWN0"/>